<evidence type="ECO:0000313" key="2">
    <source>
        <dbReference type="EMBL" id="MBC6611188.1"/>
    </source>
</evidence>
<sequence length="76" mass="8034">MSQHPTNNDQENDKSTAAANGVVGNTTHEDDSYIQAPEGVLSDYSDVEIEVEKRDLPETHTPGSATTPENGGGYSG</sequence>
<dbReference type="RefSeq" id="WP_187319460.1">
    <property type="nucleotide sequence ID" value="NZ_JACSCY010000005.1"/>
</dbReference>
<proteinExistence type="predicted"/>
<protein>
    <submittedName>
        <fullName evidence="2">Uncharacterized protein</fullName>
    </submittedName>
</protein>
<evidence type="ECO:0000256" key="1">
    <source>
        <dbReference type="SAM" id="MobiDB-lite"/>
    </source>
</evidence>
<organism evidence="2 3">
    <name type="scientific">Hymenobacter citatus</name>
    <dbReference type="NCBI Taxonomy" id="2763506"/>
    <lineage>
        <taxon>Bacteria</taxon>
        <taxon>Pseudomonadati</taxon>
        <taxon>Bacteroidota</taxon>
        <taxon>Cytophagia</taxon>
        <taxon>Cytophagales</taxon>
        <taxon>Hymenobacteraceae</taxon>
        <taxon>Hymenobacter</taxon>
    </lineage>
</organism>
<feature type="region of interest" description="Disordered" evidence="1">
    <location>
        <begin position="1"/>
        <end position="76"/>
    </location>
</feature>
<keyword evidence="3" id="KW-1185">Reference proteome</keyword>
<reference evidence="2 3" key="1">
    <citation type="submission" date="2020-08" db="EMBL/GenBank/DDBJ databases">
        <title>Hymenobacter sp.</title>
        <authorList>
            <person name="Kim M.K."/>
        </authorList>
    </citation>
    <scope>NUCLEOTIDE SEQUENCE [LARGE SCALE GENOMIC DNA]</scope>
    <source>
        <strain evidence="2 3">BT507</strain>
    </source>
</reference>
<accession>A0ABR7MKX2</accession>
<dbReference type="EMBL" id="JACSCY010000005">
    <property type="protein sequence ID" value="MBC6611188.1"/>
    <property type="molecule type" value="Genomic_DNA"/>
</dbReference>
<comment type="caution">
    <text evidence="2">The sequence shown here is derived from an EMBL/GenBank/DDBJ whole genome shotgun (WGS) entry which is preliminary data.</text>
</comment>
<feature type="compositionally biased region" description="Polar residues" evidence="1">
    <location>
        <begin position="1"/>
        <end position="26"/>
    </location>
</feature>
<name>A0ABR7MKX2_9BACT</name>
<gene>
    <name evidence="2" type="ORF">H8B15_09655</name>
</gene>
<dbReference type="Proteomes" id="UP000622017">
    <property type="component" value="Unassembled WGS sequence"/>
</dbReference>
<evidence type="ECO:0000313" key="3">
    <source>
        <dbReference type="Proteomes" id="UP000622017"/>
    </source>
</evidence>